<organism evidence="2 3">
    <name type="scientific">Amylolactobacillus amylotrophicus DSM 20534</name>
    <dbReference type="NCBI Taxonomy" id="1423722"/>
    <lineage>
        <taxon>Bacteria</taxon>
        <taxon>Bacillati</taxon>
        <taxon>Bacillota</taxon>
        <taxon>Bacilli</taxon>
        <taxon>Lactobacillales</taxon>
        <taxon>Lactobacillaceae</taxon>
        <taxon>Amylolactobacillus</taxon>
    </lineage>
</organism>
<name>A0A0R1H007_9LACO</name>
<keyword evidence="1" id="KW-0812">Transmembrane</keyword>
<comment type="caution">
    <text evidence="2">The sequence shown here is derived from an EMBL/GenBank/DDBJ whole genome shotgun (WGS) entry which is preliminary data.</text>
</comment>
<dbReference type="EMBL" id="AZCV01000011">
    <property type="protein sequence ID" value="KRK36690.1"/>
    <property type="molecule type" value="Genomic_DNA"/>
</dbReference>
<protein>
    <submittedName>
        <fullName evidence="2">Uncharacterized protein</fullName>
    </submittedName>
</protein>
<dbReference type="AlphaFoldDB" id="A0A0R1H007"/>
<keyword evidence="1" id="KW-1133">Transmembrane helix</keyword>
<keyword evidence="1" id="KW-0472">Membrane</keyword>
<accession>A0A0R1H007</accession>
<gene>
    <name evidence="2" type="ORF">FC62_GL000620</name>
</gene>
<proteinExistence type="predicted"/>
<dbReference type="Proteomes" id="UP000050909">
    <property type="component" value="Unassembled WGS sequence"/>
</dbReference>
<evidence type="ECO:0000313" key="3">
    <source>
        <dbReference type="Proteomes" id="UP000050909"/>
    </source>
</evidence>
<dbReference type="PATRIC" id="fig|1423722.3.peg.631"/>
<evidence type="ECO:0000256" key="1">
    <source>
        <dbReference type="SAM" id="Phobius"/>
    </source>
</evidence>
<evidence type="ECO:0000313" key="2">
    <source>
        <dbReference type="EMBL" id="KRK36690.1"/>
    </source>
</evidence>
<feature type="transmembrane region" description="Helical" evidence="1">
    <location>
        <begin position="40"/>
        <end position="64"/>
    </location>
</feature>
<sequence length="157" mass="16250">MEDTSMETVIGFTIIGGIILAIVALIMLIFAALRKRPKKLSVILLVVGIALPTAATLFGVISGVGSADYTVTSKAEGKDFIANATTKEIEGKTLEFKVTEVGDESQMGVGLAAPGGFDVLLPVTKETRKIKAGDTITVKCEAVGNIVGIPAVSATLE</sequence>
<keyword evidence="3" id="KW-1185">Reference proteome</keyword>
<feature type="transmembrane region" description="Helical" evidence="1">
    <location>
        <begin position="12"/>
        <end position="33"/>
    </location>
</feature>
<reference evidence="2 3" key="1">
    <citation type="journal article" date="2015" name="Genome Announc.">
        <title>Expanding the biotechnology potential of lactobacilli through comparative genomics of 213 strains and associated genera.</title>
        <authorList>
            <person name="Sun Z."/>
            <person name="Harris H.M."/>
            <person name="McCann A."/>
            <person name="Guo C."/>
            <person name="Argimon S."/>
            <person name="Zhang W."/>
            <person name="Yang X."/>
            <person name="Jeffery I.B."/>
            <person name="Cooney J.C."/>
            <person name="Kagawa T.F."/>
            <person name="Liu W."/>
            <person name="Song Y."/>
            <person name="Salvetti E."/>
            <person name="Wrobel A."/>
            <person name="Rasinkangas P."/>
            <person name="Parkhill J."/>
            <person name="Rea M.C."/>
            <person name="O'Sullivan O."/>
            <person name="Ritari J."/>
            <person name="Douillard F.P."/>
            <person name="Paul Ross R."/>
            <person name="Yang R."/>
            <person name="Briner A.E."/>
            <person name="Felis G.E."/>
            <person name="de Vos W.M."/>
            <person name="Barrangou R."/>
            <person name="Klaenhammer T.R."/>
            <person name="Caufield P.W."/>
            <person name="Cui Y."/>
            <person name="Zhang H."/>
            <person name="O'Toole P.W."/>
        </authorList>
    </citation>
    <scope>NUCLEOTIDE SEQUENCE [LARGE SCALE GENOMIC DNA]</scope>
    <source>
        <strain evidence="2 3">DSM 20534</strain>
    </source>
</reference>